<accession>A0ABS8BAB2</accession>
<feature type="region of interest" description="Disordered" evidence="1">
    <location>
        <begin position="230"/>
        <end position="275"/>
    </location>
</feature>
<dbReference type="Proteomes" id="UP001199054">
    <property type="component" value="Unassembled WGS sequence"/>
</dbReference>
<reference evidence="2 3" key="1">
    <citation type="submission" date="2021-10" db="EMBL/GenBank/DDBJ databases">
        <title>Streptomyces sp. strain SMC 277, a novel streptomycete isolated from soil.</title>
        <authorList>
            <person name="Chanama M."/>
        </authorList>
    </citation>
    <scope>NUCLEOTIDE SEQUENCE [LARGE SCALE GENOMIC DNA]</scope>
    <source>
        <strain evidence="2 3">SMC 277</strain>
    </source>
</reference>
<feature type="compositionally biased region" description="Basic and acidic residues" evidence="1">
    <location>
        <begin position="239"/>
        <end position="254"/>
    </location>
</feature>
<feature type="region of interest" description="Disordered" evidence="1">
    <location>
        <begin position="346"/>
        <end position="366"/>
    </location>
</feature>
<organism evidence="2 3">
    <name type="scientific">Streptomyces antimicrobicus</name>
    <dbReference type="NCBI Taxonomy" id="2883108"/>
    <lineage>
        <taxon>Bacteria</taxon>
        <taxon>Bacillati</taxon>
        <taxon>Actinomycetota</taxon>
        <taxon>Actinomycetes</taxon>
        <taxon>Kitasatosporales</taxon>
        <taxon>Streptomycetaceae</taxon>
        <taxon>Streptomyces</taxon>
    </lineage>
</organism>
<name>A0ABS8BAB2_9ACTN</name>
<feature type="compositionally biased region" description="Basic and acidic residues" evidence="1">
    <location>
        <begin position="264"/>
        <end position="274"/>
    </location>
</feature>
<evidence type="ECO:0000313" key="2">
    <source>
        <dbReference type="EMBL" id="MCB5181565.1"/>
    </source>
</evidence>
<dbReference type="EMBL" id="JAJAUY010000079">
    <property type="protein sequence ID" value="MCB5181565.1"/>
    <property type="molecule type" value="Genomic_DNA"/>
</dbReference>
<keyword evidence="3" id="KW-1185">Reference proteome</keyword>
<sequence>MRQWSAVLAGIAGGRLTVGSRTPVDGLPAWVTPEVVRGGFATGTPAASGPLTDHEEEAARRAGIPATRAGLFAHALTEEGLAGLWDLLDSGRYEVTLPEETALLTVAWLVRAGDIDAAAALVTELHPFADRLRFLPRPADRPAADAGDVHRRTVGEVSAQLARRQPNTAVEAQREALTVWRPFEDELLTFWLRHGSDVADSPARPASAPGASRATLDAWGTLDAWARQDTRVTQATRATRAEHDSRDVRAERSRSAGTPLPADAPHDTPHRTPPRDAAAWRAEAVALLERYQALAAAHPLCGKHRDPKSNAGILRRALEETAAGRQVPPRLAGLLRHAVTSMVAKRGLPGSPEHTRLREGQARQAALPSHHRVAALVVRRLAALDQRAGTSDVDAPVIPVTSDEAVATGLPAGTAVPPRLRAVVRSALSAPLETLVERGVVPSAEALAALVPQLVAAATAERHPDPALRTLAAATYRAFRNRRSLLLLNLQHQVRVEELPWVRAVAGHGTDAGTDERARAAAASALRRLGSLAVGSFPGTLLPNPLVRELSQLARQAELSAPFVEELAADIFMGTFTPKFLTAARIAADLLEGSLYARYYGIDCAAVRSMAVLQAAESLARKEQAQAQGQGARTTGQPATAAAFAELCAERAAAARAASGGSGPGASPRSWSPAVNGTVIEQAQILTTHNLAVLVRQAGIVPAAGWEELAQASFTTVCRLVARVHGHPRPLGTVKDAAYAWRQMLFHLSLCAPERQAAVVDRLAVEAARQPWHVAARLGPAVAGLRMVAAGGTFGPDGTAQGGLARRFLGWSTGGHWMCRRTPEGSAAV</sequence>
<evidence type="ECO:0000256" key="1">
    <source>
        <dbReference type="SAM" id="MobiDB-lite"/>
    </source>
</evidence>
<comment type="caution">
    <text evidence="2">The sequence shown here is derived from an EMBL/GenBank/DDBJ whole genome shotgun (WGS) entry which is preliminary data.</text>
</comment>
<evidence type="ECO:0000313" key="3">
    <source>
        <dbReference type="Proteomes" id="UP001199054"/>
    </source>
</evidence>
<proteinExistence type="predicted"/>
<gene>
    <name evidence="2" type="ORF">LG632_19520</name>
</gene>
<protein>
    <submittedName>
        <fullName evidence="2">Uncharacterized protein</fullName>
    </submittedName>
</protein>